<reference evidence="1 2" key="1">
    <citation type="submission" date="2016-03" db="EMBL/GenBank/DDBJ databases">
        <title>Comparative genomics of the ectomycorrhizal sister species Rhizopogon vinicolor and Rhizopogon vesiculosus (Basidiomycota: Boletales) reveals a divergence of the mating type B locus.</title>
        <authorList>
            <person name="Mujic A.B."/>
            <person name="Kuo A."/>
            <person name="Tritt A."/>
            <person name="Lipzen A."/>
            <person name="Chen C."/>
            <person name="Johnson J."/>
            <person name="Sharma A."/>
            <person name="Barry K."/>
            <person name="Grigoriev I.V."/>
            <person name="Spatafora J.W."/>
        </authorList>
    </citation>
    <scope>NUCLEOTIDE SEQUENCE [LARGE SCALE GENOMIC DNA]</scope>
    <source>
        <strain evidence="1 2">AM-OR11-056</strain>
    </source>
</reference>
<evidence type="ECO:0008006" key="3">
    <source>
        <dbReference type="Google" id="ProtNLM"/>
    </source>
</evidence>
<sequence length="214" mass="24891">MDRGEPYDPLDIPDLIVAFSECFSPVLEQIQLTTEYEYCSNESMLSDHRFAFGFDVIAPFLQFNHLTKLDLDWVCTADVDDKAFNNMVQSWPQLEEFLFGSLVHLIHHCRHLHCIDMRFSACSIDIDSEPFSTTLPNHRITRLFVGFSPIVDPMAVACQLRALMPYLPSVTRHEWDSSHDDREVPFDEEWDRVDEYLQVLTKHRVVRRKIGAGL</sequence>
<dbReference type="Proteomes" id="UP000183567">
    <property type="component" value="Unassembled WGS sequence"/>
</dbReference>
<keyword evidence="2" id="KW-1185">Reference proteome</keyword>
<dbReference type="EMBL" id="LVVM01000983">
    <property type="protein sequence ID" value="OJA19598.1"/>
    <property type="molecule type" value="Genomic_DNA"/>
</dbReference>
<accession>A0A1J8QD62</accession>
<proteinExistence type="predicted"/>
<dbReference type="AlphaFoldDB" id="A0A1J8QD62"/>
<organism evidence="1 2">
    <name type="scientific">Rhizopogon vesiculosus</name>
    <dbReference type="NCBI Taxonomy" id="180088"/>
    <lineage>
        <taxon>Eukaryota</taxon>
        <taxon>Fungi</taxon>
        <taxon>Dikarya</taxon>
        <taxon>Basidiomycota</taxon>
        <taxon>Agaricomycotina</taxon>
        <taxon>Agaricomycetes</taxon>
        <taxon>Agaricomycetidae</taxon>
        <taxon>Boletales</taxon>
        <taxon>Suillineae</taxon>
        <taxon>Rhizopogonaceae</taxon>
        <taxon>Rhizopogon</taxon>
    </lineage>
</organism>
<evidence type="ECO:0000313" key="2">
    <source>
        <dbReference type="Proteomes" id="UP000183567"/>
    </source>
</evidence>
<name>A0A1J8QD62_9AGAM</name>
<dbReference type="OrthoDB" id="2679436at2759"/>
<evidence type="ECO:0000313" key="1">
    <source>
        <dbReference type="EMBL" id="OJA19598.1"/>
    </source>
</evidence>
<comment type="caution">
    <text evidence="1">The sequence shown here is derived from an EMBL/GenBank/DDBJ whole genome shotgun (WGS) entry which is preliminary data.</text>
</comment>
<gene>
    <name evidence="1" type="ORF">AZE42_09624</name>
</gene>
<protein>
    <recommendedName>
        <fullName evidence="3">F-box domain-containing protein</fullName>
    </recommendedName>
</protein>